<dbReference type="Proteomes" id="UP000257109">
    <property type="component" value="Unassembled WGS sequence"/>
</dbReference>
<dbReference type="InterPro" id="IPR036397">
    <property type="entry name" value="RNaseH_sf"/>
</dbReference>
<dbReference type="GO" id="GO:0003676">
    <property type="term" value="F:nucleic acid binding"/>
    <property type="evidence" value="ECO:0007669"/>
    <property type="project" value="InterPro"/>
</dbReference>
<feature type="domain" description="RNase H type-1" evidence="1">
    <location>
        <begin position="17"/>
        <end position="116"/>
    </location>
</feature>
<dbReference type="InterPro" id="IPR012337">
    <property type="entry name" value="RNaseH-like_sf"/>
</dbReference>
<proteinExistence type="predicted"/>
<dbReference type="PROSITE" id="PS50879">
    <property type="entry name" value="RNASE_H_1"/>
    <property type="match status" value="1"/>
</dbReference>
<evidence type="ECO:0000259" key="1">
    <source>
        <dbReference type="PROSITE" id="PS50879"/>
    </source>
</evidence>
<dbReference type="SUPFAM" id="SSF53098">
    <property type="entry name" value="Ribonuclease H-like"/>
    <property type="match status" value="1"/>
</dbReference>
<name>A0A371GZY8_MUCPR</name>
<sequence>MTGWAVDLSEFEELSTKKGEWTLLVDGSSNKKWSEAKIIVEGPGGVIVEQLVRFRFKASNNRAKYEALLAGIRLAKELGTARLTIKSDSQLITGQVNGEYQARDLQLIQYIELVKE</sequence>
<gene>
    <name evidence="2" type="ORF">CR513_21385</name>
</gene>
<dbReference type="PANTHER" id="PTHR48475">
    <property type="entry name" value="RIBONUCLEASE H"/>
    <property type="match status" value="1"/>
</dbReference>
<comment type="caution">
    <text evidence="2">The sequence shown here is derived from an EMBL/GenBank/DDBJ whole genome shotgun (WGS) entry which is preliminary data.</text>
</comment>
<dbReference type="EMBL" id="QJKJ01003992">
    <property type="protein sequence ID" value="RDX96006.1"/>
    <property type="molecule type" value="Genomic_DNA"/>
</dbReference>
<keyword evidence="3" id="KW-1185">Reference proteome</keyword>
<dbReference type="GO" id="GO:0004523">
    <property type="term" value="F:RNA-DNA hybrid ribonuclease activity"/>
    <property type="evidence" value="ECO:0007669"/>
    <property type="project" value="InterPro"/>
</dbReference>
<dbReference type="AlphaFoldDB" id="A0A371GZY8"/>
<reference evidence="2" key="1">
    <citation type="submission" date="2018-05" db="EMBL/GenBank/DDBJ databases">
        <title>Draft genome of Mucuna pruriens seed.</title>
        <authorList>
            <person name="Nnadi N.E."/>
            <person name="Vos R."/>
            <person name="Hasami M.H."/>
            <person name="Devisetty U.K."/>
            <person name="Aguiy J.C."/>
        </authorList>
    </citation>
    <scope>NUCLEOTIDE SEQUENCE [LARGE SCALE GENOMIC DNA]</scope>
    <source>
        <strain evidence="2">JCA_2017</strain>
    </source>
</reference>
<dbReference type="OrthoDB" id="1740909at2759"/>
<accession>A0A371GZY8</accession>
<organism evidence="2 3">
    <name type="scientific">Mucuna pruriens</name>
    <name type="common">Velvet bean</name>
    <name type="synonym">Dolichos pruriens</name>
    <dbReference type="NCBI Taxonomy" id="157652"/>
    <lineage>
        <taxon>Eukaryota</taxon>
        <taxon>Viridiplantae</taxon>
        <taxon>Streptophyta</taxon>
        <taxon>Embryophyta</taxon>
        <taxon>Tracheophyta</taxon>
        <taxon>Spermatophyta</taxon>
        <taxon>Magnoliopsida</taxon>
        <taxon>eudicotyledons</taxon>
        <taxon>Gunneridae</taxon>
        <taxon>Pentapetalae</taxon>
        <taxon>rosids</taxon>
        <taxon>fabids</taxon>
        <taxon>Fabales</taxon>
        <taxon>Fabaceae</taxon>
        <taxon>Papilionoideae</taxon>
        <taxon>50 kb inversion clade</taxon>
        <taxon>NPAAA clade</taxon>
        <taxon>indigoferoid/millettioid clade</taxon>
        <taxon>Phaseoleae</taxon>
        <taxon>Mucuna</taxon>
    </lineage>
</organism>
<dbReference type="InterPro" id="IPR002156">
    <property type="entry name" value="RNaseH_domain"/>
</dbReference>
<dbReference type="Pfam" id="PF13456">
    <property type="entry name" value="RVT_3"/>
    <property type="match status" value="1"/>
</dbReference>
<dbReference type="PANTHER" id="PTHR48475:SF2">
    <property type="entry name" value="RIBONUCLEASE H"/>
    <property type="match status" value="1"/>
</dbReference>
<protein>
    <recommendedName>
        <fullName evidence="1">RNase H type-1 domain-containing protein</fullName>
    </recommendedName>
</protein>
<evidence type="ECO:0000313" key="3">
    <source>
        <dbReference type="Proteomes" id="UP000257109"/>
    </source>
</evidence>
<evidence type="ECO:0000313" key="2">
    <source>
        <dbReference type="EMBL" id="RDX96006.1"/>
    </source>
</evidence>
<dbReference type="Gene3D" id="3.30.420.10">
    <property type="entry name" value="Ribonuclease H-like superfamily/Ribonuclease H"/>
    <property type="match status" value="1"/>
</dbReference>
<feature type="non-terminal residue" evidence="2">
    <location>
        <position position="1"/>
    </location>
</feature>